<name>A0A166PE25_9PEZI</name>
<sequence>NYERHSFPTSHADHQEKLRPSTILGSRSLRAANVPSLVREPQSTCRFRRVPLTAPAKLIPSISNQPPVPSSADVELDRDDRKEIPHRVWWCDMSLGPSGFWGIRKGVAIQNSARPLQGREQLVTVIVIVQPLQKGIPLPSGREPICRCCSLAASHSTAERGSTVPVPAPVPIHSVSTMNRSLCKLEESGRHAHIWQHRSSSRKPACKPSCHERGSVRITTCCISVSFRDLHIIQVGSWGNTGSGFEGCQAPSTNSPAAQVPVGYLASRVPRYSAM</sequence>
<comment type="caution">
    <text evidence="2">The sequence shown here is derived from an EMBL/GenBank/DDBJ whole genome shotgun (WGS) entry which is preliminary data.</text>
</comment>
<feature type="region of interest" description="Disordered" evidence="1">
    <location>
        <begin position="1"/>
        <end position="22"/>
    </location>
</feature>
<protein>
    <submittedName>
        <fullName evidence="2">Uncharacterized protein</fullName>
    </submittedName>
</protein>
<feature type="non-terminal residue" evidence="2">
    <location>
        <position position="1"/>
    </location>
</feature>
<evidence type="ECO:0000313" key="2">
    <source>
        <dbReference type="EMBL" id="KZL66671.1"/>
    </source>
</evidence>
<proteinExistence type="predicted"/>
<gene>
    <name evidence="2" type="ORF">CT0861_02180</name>
</gene>
<organism evidence="2 3">
    <name type="scientific">Colletotrichum tofieldiae</name>
    <dbReference type="NCBI Taxonomy" id="708197"/>
    <lineage>
        <taxon>Eukaryota</taxon>
        <taxon>Fungi</taxon>
        <taxon>Dikarya</taxon>
        <taxon>Ascomycota</taxon>
        <taxon>Pezizomycotina</taxon>
        <taxon>Sordariomycetes</taxon>
        <taxon>Hypocreomycetidae</taxon>
        <taxon>Glomerellales</taxon>
        <taxon>Glomerellaceae</taxon>
        <taxon>Colletotrichum</taxon>
        <taxon>Colletotrichum spaethianum species complex</taxon>
    </lineage>
</organism>
<dbReference type="Proteomes" id="UP000076552">
    <property type="component" value="Unassembled WGS sequence"/>
</dbReference>
<dbReference type="EMBL" id="LFIV01000167">
    <property type="protein sequence ID" value="KZL66671.1"/>
    <property type="molecule type" value="Genomic_DNA"/>
</dbReference>
<evidence type="ECO:0000313" key="3">
    <source>
        <dbReference type="Proteomes" id="UP000076552"/>
    </source>
</evidence>
<dbReference type="AlphaFoldDB" id="A0A166PE25"/>
<reference evidence="2 3" key="1">
    <citation type="submission" date="2015-06" db="EMBL/GenBank/DDBJ databases">
        <title>Survival trade-offs in plant roots during colonization by closely related pathogenic and mutualistic fungi.</title>
        <authorList>
            <person name="Hacquard S."/>
            <person name="Kracher B."/>
            <person name="Hiruma K."/>
            <person name="Weinman A."/>
            <person name="Muench P."/>
            <person name="Garrido Oter R."/>
            <person name="Ver Loren van Themaat E."/>
            <person name="Dallerey J.-F."/>
            <person name="Damm U."/>
            <person name="Henrissat B."/>
            <person name="Lespinet O."/>
            <person name="Thon M."/>
            <person name="Kemen E."/>
            <person name="McHardy A.C."/>
            <person name="Schulze-Lefert P."/>
            <person name="O'Connell R.J."/>
        </authorList>
    </citation>
    <scope>NUCLEOTIDE SEQUENCE [LARGE SCALE GENOMIC DNA]</scope>
    <source>
        <strain evidence="2 3">0861</strain>
    </source>
</reference>
<feature type="non-terminal residue" evidence="2">
    <location>
        <position position="275"/>
    </location>
</feature>
<keyword evidence="3" id="KW-1185">Reference proteome</keyword>
<feature type="compositionally biased region" description="Basic and acidic residues" evidence="1">
    <location>
        <begin position="1"/>
        <end position="19"/>
    </location>
</feature>
<evidence type="ECO:0000256" key="1">
    <source>
        <dbReference type="SAM" id="MobiDB-lite"/>
    </source>
</evidence>
<accession>A0A166PE25</accession>